<gene>
    <name evidence="1" type="ORF">LG52_1910</name>
</gene>
<dbReference type="AlphaFoldDB" id="A0A0D8BU54"/>
<evidence type="ECO:0000313" key="1">
    <source>
        <dbReference type="EMBL" id="KJE26917.1"/>
    </source>
</evidence>
<protein>
    <submittedName>
        <fullName evidence="1">Uncharacterized protein</fullName>
    </submittedName>
</protein>
<accession>A0A0D8BU54</accession>
<reference evidence="1 2" key="1">
    <citation type="submission" date="2015-01" db="EMBL/GenBank/DDBJ databases">
        <authorList>
            <person name="Filippidou S."/>
            <person name="Jeanneret N."/>
            <person name="Russel-Delif L."/>
            <person name="Junier T."/>
            <person name="Wunderlin T."/>
            <person name="Molina V."/>
            <person name="Johnson S.L."/>
            <person name="Davenport K.W."/>
            <person name="Chain P.S."/>
            <person name="Dorador C."/>
            <person name="Junier P."/>
        </authorList>
    </citation>
    <scope>NUCLEOTIDE SEQUENCE [LARGE SCALE GENOMIC DNA]</scope>
    <source>
        <strain evidence="1 2">Et7/4</strain>
    </source>
</reference>
<evidence type="ECO:0000313" key="2">
    <source>
        <dbReference type="Proteomes" id="UP000032522"/>
    </source>
</evidence>
<comment type="caution">
    <text evidence="1">The sequence shown here is derived from an EMBL/GenBank/DDBJ whole genome shotgun (WGS) entry which is preliminary data.</text>
</comment>
<dbReference type="Proteomes" id="UP000032522">
    <property type="component" value="Unassembled WGS sequence"/>
</dbReference>
<dbReference type="EMBL" id="JYBP01000003">
    <property type="protein sequence ID" value="KJE26917.1"/>
    <property type="molecule type" value="Genomic_DNA"/>
</dbReference>
<dbReference type="PATRIC" id="fig|1462.6.peg.2145"/>
<proteinExistence type="predicted"/>
<name>A0A0D8BU54_GEOKU</name>
<organism evidence="1 2">
    <name type="scientific">Geobacillus kaustophilus</name>
    <dbReference type="NCBI Taxonomy" id="1462"/>
    <lineage>
        <taxon>Bacteria</taxon>
        <taxon>Bacillati</taxon>
        <taxon>Bacillota</taxon>
        <taxon>Bacilli</taxon>
        <taxon>Bacillales</taxon>
        <taxon>Anoxybacillaceae</taxon>
        <taxon>Geobacillus</taxon>
        <taxon>Geobacillus thermoleovorans group</taxon>
    </lineage>
</organism>
<sequence>MGVISMQESAFGGKVLVMEVTKRNKKALVALAHRMLTIIYCTLSRKEPFRELQIS</sequence>